<dbReference type="CDD" id="cd13642">
    <property type="entry name" value="PBP2_BCP_1"/>
    <property type="match status" value="1"/>
</dbReference>
<reference evidence="4" key="1">
    <citation type="submission" date="2017-03" db="EMBL/GenBank/DDBJ databases">
        <authorList>
            <person name="Safronova V.I."/>
            <person name="Sazanova A.L."/>
            <person name="Chirak E.R."/>
        </authorList>
    </citation>
    <scope>NUCLEOTIDE SEQUENCE [LARGE SCALE GENOMIC DNA]</scope>
    <source>
        <strain evidence="4">Ach-343</strain>
    </source>
</reference>
<dbReference type="EMBL" id="MZXV01000027">
    <property type="protein sequence ID" value="PZV38256.1"/>
    <property type="molecule type" value="Genomic_DNA"/>
</dbReference>
<dbReference type="Gene3D" id="3.10.105.10">
    <property type="entry name" value="Dipeptide-binding Protein, Domain 3"/>
    <property type="match status" value="1"/>
</dbReference>
<accession>A0A2W7E4X3</accession>
<comment type="caution">
    <text evidence="3">The sequence shown here is derived from an EMBL/GenBank/DDBJ whole genome shotgun (WGS) entry which is preliminary data.</text>
</comment>
<evidence type="ECO:0000256" key="1">
    <source>
        <dbReference type="SAM" id="SignalP"/>
    </source>
</evidence>
<feature type="domain" description="ABC-type glycine betaine transport system substrate-binding" evidence="2">
    <location>
        <begin position="31"/>
        <end position="312"/>
    </location>
</feature>
<feature type="signal peptide" evidence="1">
    <location>
        <begin position="1"/>
        <end position="28"/>
    </location>
</feature>
<keyword evidence="4" id="KW-1185">Reference proteome</keyword>
<dbReference type="SUPFAM" id="SSF53850">
    <property type="entry name" value="Periplasmic binding protein-like II"/>
    <property type="match status" value="1"/>
</dbReference>
<evidence type="ECO:0000313" key="3">
    <source>
        <dbReference type="EMBL" id="PZV38256.1"/>
    </source>
</evidence>
<keyword evidence="1" id="KW-0732">Signal</keyword>
<evidence type="ECO:0000313" key="4">
    <source>
        <dbReference type="Proteomes" id="UP000248616"/>
    </source>
</evidence>
<dbReference type="InterPro" id="IPR007210">
    <property type="entry name" value="ABC_Gly_betaine_transp_sub-bd"/>
</dbReference>
<dbReference type="AlphaFoldDB" id="A0A2W7E4X3"/>
<dbReference type="Proteomes" id="UP000248616">
    <property type="component" value="Unassembled WGS sequence"/>
</dbReference>
<dbReference type="OrthoDB" id="9787902at2"/>
<dbReference type="Gene3D" id="3.40.190.100">
    <property type="entry name" value="Glycine betaine-binding periplasmic protein, domain 2"/>
    <property type="match status" value="1"/>
</dbReference>
<name>A0A2W7E4X3_9HYPH</name>
<sequence>MDSRFRRHLLKVSLAALTMLAVHGRSLAADLLIAMPNWPSGQAAANIIKYGIKEKLNLDADVREMGSMTAFAGMDTGEVDVYPEVWLPNLDSLVKKYVDGRKTVDLSPKGVSATQGICVTRETADKYGVKDISDLADPKKAAVFDTDGDGKGEMWIGALGWSSTSIEKIRAKSYGYEKTMTLLQMPEDMAMAAVDAAAATGQPMAFYCYSPHHMFKLHDIVQLTEPKYDPAKWHIVMPSDDPDWLTKSEAPVAWDASHFYIGFASSMAKRLPKVAAFLSHVDFTPDEVTDMSYALQVDRQDPAKFAQAWVAKHQDRLSAWSK</sequence>
<dbReference type="RefSeq" id="WP_111544331.1">
    <property type="nucleotide sequence ID" value="NZ_MZXV01000027.1"/>
</dbReference>
<proteinExistence type="predicted"/>
<feature type="chain" id="PRO_5016182279" evidence="1">
    <location>
        <begin position="29"/>
        <end position="322"/>
    </location>
</feature>
<dbReference type="Gene3D" id="3.40.190.10">
    <property type="entry name" value="Periplasmic binding protein-like II"/>
    <property type="match status" value="1"/>
</dbReference>
<gene>
    <name evidence="3" type="ORF">B5V02_11450</name>
</gene>
<evidence type="ECO:0000259" key="2">
    <source>
        <dbReference type="Pfam" id="PF04069"/>
    </source>
</evidence>
<dbReference type="Pfam" id="PF04069">
    <property type="entry name" value="OpuAC"/>
    <property type="match status" value="1"/>
</dbReference>
<organism evidence="3 4">
    <name type="scientific">Mesorhizobium kowhaii</name>
    <dbReference type="NCBI Taxonomy" id="1300272"/>
    <lineage>
        <taxon>Bacteria</taxon>
        <taxon>Pseudomonadati</taxon>
        <taxon>Pseudomonadota</taxon>
        <taxon>Alphaproteobacteria</taxon>
        <taxon>Hyphomicrobiales</taxon>
        <taxon>Phyllobacteriaceae</taxon>
        <taxon>Mesorhizobium</taxon>
    </lineage>
</organism>
<dbReference type="GO" id="GO:0022857">
    <property type="term" value="F:transmembrane transporter activity"/>
    <property type="evidence" value="ECO:0007669"/>
    <property type="project" value="InterPro"/>
</dbReference>
<dbReference type="GO" id="GO:0043190">
    <property type="term" value="C:ATP-binding cassette (ABC) transporter complex"/>
    <property type="evidence" value="ECO:0007669"/>
    <property type="project" value="InterPro"/>
</dbReference>
<protein>
    <submittedName>
        <fullName evidence="3">Amino acid-binding protein</fullName>
    </submittedName>
</protein>